<accession>A0A8B7ZER1</accession>
<feature type="compositionally biased region" description="Polar residues" evidence="2">
    <location>
        <begin position="1148"/>
        <end position="1162"/>
    </location>
</feature>
<dbReference type="Pfam" id="PF14663">
    <property type="entry name" value="RasGEF_N_2"/>
    <property type="match status" value="1"/>
</dbReference>
<feature type="region of interest" description="Disordered" evidence="2">
    <location>
        <begin position="1143"/>
        <end position="1162"/>
    </location>
</feature>
<dbReference type="GeneID" id="110985175"/>
<protein>
    <submittedName>
        <fullName evidence="7">Rapamycin-insensitive companion of mTOR-like</fullName>
    </submittedName>
</protein>
<comment type="similarity">
    <text evidence="1">Belongs to the RICTOR family.</text>
</comment>
<dbReference type="InterPro" id="IPR016024">
    <property type="entry name" value="ARM-type_fold"/>
</dbReference>
<evidence type="ECO:0000259" key="5">
    <source>
        <dbReference type="SMART" id="SM01310"/>
    </source>
</evidence>
<evidence type="ECO:0000313" key="7">
    <source>
        <dbReference type="RefSeq" id="XP_022101706.1"/>
    </source>
</evidence>
<keyword evidence="6" id="KW-1185">Reference proteome</keyword>
<feature type="compositionally biased region" description="Low complexity" evidence="2">
    <location>
        <begin position="1647"/>
        <end position="1667"/>
    </location>
</feature>
<dbReference type="Gene3D" id="1.25.10.10">
    <property type="entry name" value="Leucine-rich Repeat Variant"/>
    <property type="match status" value="1"/>
</dbReference>
<dbReference type="InterPro" id="IPR029453">
    <property type="entry name" value="Rictor_IV"/>
</dbReference>
<evidence type="ECO:0000256" key="1">
    <source>
        <dbReference type="ARBA" id="ARBA00008878"/>
    </source>
</evidence>
<evidence type="ECO:0000259" key="3">
    <source>
        <dbReference type="SMART" id="SM01307"/>
    </source>
</evidence>
<dbReference type="GO" id="GO:0043539">
    <property type="term" value="F:protein serine/threonine kinase activator activity"/>
    <property type="evidence" value="ECO:0007669"/>
    <property type="project" value="TreeGrafter"/>
</dbReference>
<dbReference type="SMART" id="SM01307">
    <property type="entry name" value="RICTOR_M"/>
    <property type="match status" value="1"/>
</dbReference>
<dbReference type="KEGG" id="aplc:110985175"/>
<dbReference type="InterPro" id="IPR011989">
    <property type="entry name" value="ARM-like"/>
</dbReference>
<feature type="compositionally biased region" description="Polar residues" evidence="2">
    <location>
        <begin position="1254"/>
        <end position="1267"/>
    </location>
</feature>
<dbReference type="Pfam" id="PF14666">
    <property type="entry name" value="RICTOR_M"/>
    <property type="match status" value="1"/>
</dbReference>
<organism evidence="6 7">
    <name type="scientific">Acanthaster planci</name>
    <name type="common">Crown-of-thorns starfish</name>
    <dbReference type="NCBI Taxonomy" id="133434"/>
    <lineage>
        <taxon>Eukaryota</taxon>
        <taxon>Metazoa</taxon>
        <taxon>Echinodermata</taxon>
        <taxon>Eleutherozoa</taxon>
        <taxon>Asterozoa</taxon>
        <taxon>Asteroidea</taxon>
        <taxon>Valvatacea</taxon>
        <taxon>Valvatida</taxon>
        <taxon>Acanthasteridae</taxon>
        <taxon>Acanthaster</taxon>
    </lineage>
</organism>
<feature type="domain" description="Rapamycin-insensitive companion of mTOR middle" evidence="3">
    <location>
        <begin position="522"/>
        <end position="752"/>
    </location>
</feature>
<dbReference type="InterPro" id="IPR028268">
    <property type="entry name" value="Pianissimo_fam"/>
</dbReference>
<dbReference type="GO" id="GO:0051897">
    <property type="term" value="P:positive regulation of phosphatidylinositol 3-kinase/protein kinase B signal transduction"/>
    <property type="evidence" value="ECO:0007669"/>
    <property type="project" value="TreeGrafter"/>
</dbReference>
<feature type="compositionally biased region" description="Low complexity" evidence="2">
    <location>
        <begin position="1327"/>
        <end position="1338"/>
    </location>
</feature>
<evidence type="ECO:0000313" key="6">
    <source>
        <dbReference type="Proteomes" id="UP000694845"/>
    </source>
</evidence>
<reference evidence="7" key="1">
    <citation type="submission" date="2025-08" db="UniProtKB">
        <authorList>
            <consortium name="RefSeq"/>
        </authorList>
    </citation>
    <scope>IDENTIFICATION</scope>
</reference>
<dbReference type="PANTHER" id="PTHR13298">
    <property type="entry name" value="CYTOSOLIC REGULATOR PIANISSIMO"/>
    <property type="match status" value="1"/>
</dbReference>
<feature type="region of interest" description="Disordered" evidence="2">
    <location>
        <begin position="1"/>
        <end position="30"/>
    </location>
</feature>
<sequence>MAATMYPRRSGRRPKGRHDSGDADVPLDLNKEPADNVRDILVHVVQERNINRGRRVAYLNNFVKVINHVSSIEKLGHPIMEMVGCLRLSLLHSTKEVRSAGIRALRHLLQDEMAVEAMMTLHIDYLVMRSLDICLANDIERVQAIRFIRRIIAIAPSLCPISLVHTLVAIANNGTKERDRMVRPSLETLSELAIKNTDVFAAAGGLSTLIMNILDTQSLRMNESIMLTVLHLLNHPHTRKYIRLDVDIEQVIAPYTDFHYRHNGDTNEQTHEEREMRYLASRLAVVTLVRSWPGMIRLCRPDASGLTSLMSILCIPHEEHRRYLLQVLFDIFYIPIPEWTDDFDVALQSIDRYEMQPSWQLSEGFIVEEGKAILPHRAATRTNLTENHLALILLAFTNAGLLESIVEVITSGSEHLSIMATILLGELLHMADRILPPECEQHHHCLPTLMILAASCDVPVLQRNRASAAVTHLDRLHEFNKRGPVPCSLFLSFIMSLSETFMADRKSKLNRDKIKQCMNKDTDDIATQGSLKETQVLTGKDYTVWNWDVISCLIKKGGPCLRKFEDANISRFFRRLVEFYKPSSKQFSNIELPKSLVRPANLQTHTLVGCQLIEFLFDGDENEAQSLLRDLAQDIADCFLEISLVPNNNIPPEAVFSPISVQTTLSQDYFLFIGKISHSSKGEKLMEKTGMFQYILDLCSSKSPEMLQKLITTCLNCSREGLGRTILSKLLTSTSESMRLYATGHLRVQLRAQIPFFQNWGMELLVTQLYDKSATVASEAIEIIEEACEDDTNLHSLVQIRPSLLHMGDRGVLLLTRFLSTPKGFKYLSEVNFVTHELEKWRSVYNRKYVTLVETEINEAFTCYQKPVYEGGFVRRSQNEQRKRRDVYVPVHLYGQLVQHRGGSETLDKQQHIHTLCDIVRYGDTSSYSSILSLKAALWALGHTGTSSYGLQLLSSESIVPDIIRLAEECEVFSVRGTCFYVLGLFSKTRQGADLLSSLGWESVRHSRMAYFPVLEERHNIFDELGRFTEPTGPLSPCSTLSESLYTLDSPKLEPCDKVPELESPKLVVENDPDEESAFFVSGEVSPGRSPSPHQGFSEEDEDGEERQQYVTDEKSPSLAPPIQRIGRRDRTKSSPTKMLAVEHRTRMSSSEVEIRTKGTSSVEIAVRTRSGSHSDLPQRTPNHDSARYAKYATIGHVGAVPRTSILRRVATMPAMEEPGPGSGQPRKNGRPVTKLRSNSDASSKPHHHRAASPNPNMARFQSQSTPERLRAHSMRERTFNRRCDSNESGRSSFGTKSRSESFATDTTQTSGISSLHSNPNSPPPESSNSSLNTITSSQTVKGVHSSDTLRRKHNLTRTPSFMKRLSKTVSSNFNTPYSNVLETSAVFTTSRDAHGYAALKALRIHRQISGDPTSQSPHRPASISSHDELAYHVEERKKGLLVDRAVSIKSLDVIRGVPKPRSNTQSQSQSGEYLGLCLPVDVSLIFHTDESQYRGGRHPPSRTSSNTSGFQDFCCLDPSALVPDGRLRHDDDRDNVEKMHEMEASDISRFLEPQVNESYDAQSDYRGRKSSGSVGIGIGRAEVDFSEDTKHQAEHCLLCTKMRARSVYDPDEEDDDRLRSISEADSGLPQTRPRLRGSSAASSRYTPTSADMSSASTASGHSSSDSNQSTRMRQDTPRGRALIRKEVLRLVINLSSSVGMKAQEQGLLSLKEKFPSTFENACLYSDVAYLLGNCSYRLSARRFIQELFQDVKYSELFEEAKEIQGVVEAGKQLEETSNILSVVCQ</sequence>
<dbReference type="InterPro" id="IPR028267">
    <property type="entry name" value="Pianissimo_N"/>
</dbReference>
<feature type="compositionally biased region" description="Basic and acidic residues" evidence="2">
    <location>
        <begin position="1106"/>
        <end position="1116"/>
    </location>
</feature>
<gene>
    <name evidence="7" type="primary">LOC110985175</name>
</gene>
<evidence type="ECO:0000256" key="2">
    <source>
        <dbReference type="SAM" id="MobiDB-lite"/>
    </source>
</evidence>
<dbReference type="SMART" id="SM01310">
    <property type="entry name" value="RICTOR_V"/>
    <property type="match status" value="1"/>
</dbReference>
<dbReference type="OrthoDB" id="271111at2759"/>
<dbReference type="SMART" id="SM01303">
    <property type="entry name" value="RasGEF_N_2"/>
    <property type="match status" value="1"/>
</dbReference>
<dbReference type="OMA" id="METKREC"/>
<dbReference type="Pfam" id="PF14664">
    <property type="entry name" value="RICTOR_N"/>
    <property type="match status" value="1"/>
</dbReference>
<name>A0A8B7ZER1_ACAPL</name>
<feature type="domain" description="Rapamycin-insensitive companion of mTOR N-terminal" evidence="4">
    <location>
        <begin position="56"/>
        <end position="436"/>
    </location>
</feature>
<feature type="region of interest" description="Disordered" evidence="2">
    <location>
        <begin position="1610"/>
        <end position="1679"/>
    </location>
</feature>
<feature type="compositionally biased region" description="Polar residues" evidence="2">
    <location>
        <begin position="1289"/>
        <end position="1313"/>
    </location>
</feature>
<evidence type="ECO:0000259" key="4">
    <source>
        <dbReference type="SMART" id="SM01308"/>
    </source>
</evidence>
<dbReference type="Proteomes" id="UP000694845">
    <property type="component" value="Unplaced"/>
</dbReference>
<feature type="region of interest" description="Disordered" evidence="2">
    <location>
        <begin position="1215"/>
        <end position="1353"/>
    </location>
</feature>
<dbReference type="Pfam" id="PF14668">
    <property type="entry name" value="RICTOR_V"/>
    <property type="match status" value="1"/>
</dbReference>
<feature type="domain" description="Rapamycin-insensitive companion of mTOR" evidence="5">
    <location>
        <begin position="931"/>
        <end position="1003"/>
    </location>
</feature>
<dbReference type="InterPro" id="IPR029451">
    <property type="entry name" value="RICTOR_M"/>
</dbReference>
<dbReference type="GO" id="GO:0038203">
    <property type="term" value="P:TORC2 signaling"/>
    <property type="evidence" value="ECO:0007669"/>
    <property type="project" value="TreeGrafter"/>
</dbReference>
<proteinExistence type="inferred from homology"/>
<dbReference type="InterPro" id="IPR029452">
    <property type="entry name" value="RICTOR_V"/>
</dbReference>
<dbReference type="GO" id="GO:0031932">
    <property type="term" value="C:TORC2 complex"/>
    <property type="evidence" value="ECO:0007669"/>
    <property type="project" value="InterPro"/>
</dbReference>
<dbReference type="SUPFAM" id="SSF48371">
    <property type="entry name" value="ARM repeat"/>
    <property type="match status" value="2"/>
</dbReference>
<dbReference type="RefSeq" id="XP_022101706.1">
    <property type="nucleotide sequence ID" value="XM_022246014.1"/>
</dbReference>
<dbReference type="PANTHER" id="PTHR13298:SF11">
    <property type="entry name" value="RAPAMYCIN-INSENSITIVE COMPANION OF MTOR"/>
    <property type="match status" value="1"/>
</dbReference>
<feature type="compositionally biased region" description="Basic and acidic residues" evidence="2">
    <location>
        <begin position="1268"/>
        <end position="1288"/>
    </location>
</feature>
<feature type="region of interest" description="Disordered" evidence="2">
    <location>
        <begin position="1081"/>
        <end position="1138"/>
    </location>
</feature>
<dbReference type="SMART" id="SM01308">
    <property type="entry name" value="RICTOR_N"/>
    <property type="match status" value="1"/>
</dbReference>